<protein>
    <submittedName>
        <fullName evidence="2">Uncharacterized protein</fullName>
    </submittedName>
</protein>
<accession>A0A9P5TK05</accession>
<evidence type="ECO:0000313" key="2">
    <source>
        <dbReference type="EMBL" id="KAF8890300.1"/>
    </source>
</evidence>
<dbReference type="Proteomes" id="UP000724874">
    <property type="component" value="Unassembled WGS sequence"/>
</dbReference>
<feature type="signal peptide" evidence="1">
    <location>
        <begin position="1"/>
        <end position="29"/>
    </location>
</feature>
<proteinExistence type="predicted"/>
<reference evidence="2" key="1">
    <citation type="submission" date="2020-11" db="EMBL/GenBank/DDBJ databases">
        <authorList>
            <consortium name="DOE Joint Genome Institute"/>
            <person name="Ahrendt S."/>
            <person name="Riley R."/>
            <person name="Andreopoulos W."/>
            <person name="LaButti K."/>
            <person name="Pangilinan J."/>
            <person name="Ruiz-duenas F.J."/>
            <person name="Barrasa J.M."/>
            <person name="Sanchez-Garcia M."/>
            <person name="Camarero S."/>
            <person name="Miyauchi S."/>
            <person name="Serrano A."/>
            <person name="Linde D."/>
            <person name="Babiker R."/>
            <person name="Drula E."/>
            <person name="Ayuso-Fernandez I."/>
            <person name="Pacheco R."/>
            <person name="Padilla G."/>
            <person name="Ferreira P."/>
            <person name="Barriuso J."/>
            <person name="Kellner H."/>
            <person name="Castanera R."/>
            <person name="Alfaro M."/>
            <person name="Ramirez L."/>
            <person name="Pisabarro A.G."/>
            <person name="Kuo A."/>
            <person name="Tritt A."/>
            <person name="Lipzen A."/>
            <person name="He G."/>
            <person name="Yan M."/>
            <person name="Ng V."/>
            <person name="Cullen D."/>
            <person name="Martin F."/>
            <person name="Rosso M.-N."/>
            <person name="Henrissat B."/>
            <person name="Hibbett D."/>
            <person name="Martinez A.T."/>
            <person name="Grigoriev I.V."/>
        </authorList>
    </citation>
    <scope>NUCLEOTIDE SEQUENCE</scope>
    <source>
        <strain evidence="2">AH 44721</strain>
    </source>
</reference>
<evidence type="ECO:0000256" key="1">
    <source>
        <dbReference type="SAM" id="SignalP"/>
    </source>
</evidence>
<gene>
    <name evidence="2" type="ORF">CPB84DRAFT_1826440</name>
</gene>
<feature type="chain" id="PRO_5040500666" evidence="1">
    <location>
        <begin position="30"/>
        <end position="291"/>
    </location>
</feature>
<keyword evidence="1" id="KW-0732">Signal</keyword>
<comment type="caution">
    <text evidence="2">The sequence shown here is derived from an EMBL/GenBank/DDBJ whole genome shotgun (WGS) entry which is preliminary data.</text>
</comment>
<organism evidence="2 3">
    <name type="scientific">Gymnopilus junonius</name>
    <name type="common">Spectacular rustgill mushroom</name>
    <name type="synonym">Gymnopilus spectabilis subsp. junonius</name>
    <dbReference type="NCBI Taxonomy" id="109634"/>
    <lineage>
        <taxon>Eukaryota</taxon>
        <taxon>Fungi</taxon>
        <taxon>Dikarya</taxon>
        <taxon>Basidiomycota</taxon>
        <taxon>Agaricomycotina</taxon>
        <taxon>Agaricomycetes</taxon>
        <taxon>Agaricomycetidae</taxon>
        <taxon>Agaricales</taxon>
        <taxon>Agaricineae</taxon>
        <taxon>Hymenogastraceae</taxon>
        <taxon>Gymnopilus</taxon>
    </lineage>
</organism>
<dbReference type="EMBL" id="JADNYJ010000076">
    <property type="protein sequence ID" value="KAF8890300.1"/>
    <property type="molecule type" value="Genomic_DNA"/>
</dbReference>
<keyword evidence="3" id="KW-1185">Reference proteome</keyword>
<evidence type="ECO:0000313" key="3">
    <source>
        <dbReference type="Proteomes" id="UP000724874"/>
    </source>
</evidence>
<name>A0A9P5TK05_GYMJU</name>
<dbReference type="AlphaFoldDB" id="A0A9P5TK05"/>
<dbReference type="Gene3D" id="2.60.120.260">
    <property type="entry name" value="Galactose-binding domain-like"/>
    <property type="match status" value="1"/>
</dbReference>
<dbReference type="OrthoDB" id="10036721at2759"/>
<sequence>MQFAMKSIVHLRSLISVAILFLLFEGVMSNPLASTSEDLQQTHSTTEAIDLFSHSDIIENLGVRSGDKAKKPAKKPNADCLAVKPNLVTIEVPPPSFANASWIWTNEVQPPTAGGTVPAGARPFLKVLHTNCPINHVMIDIGCDNFYTLYVNGKLVGSGKNMFSIVSTQLVTVAIYVEQDPATLGSIGLLTASIAWNSKVAVPREIRFVTDVTWKTFPANDFDRKFIQNFFDASRWKNALVLGHYGVAPWGDVVELTSPTAQNPGLTGIQGIPDAPQAQPATVVTLGGKFQ</sequence>